<evidence type="ECO:0000256" key="10">
    <source>
        <dbReference type="SAM" id="MobiDB-lite"/>
    </source>
</evidence>
<evidence type="ECO:0000256" key="7">
    <source>
        <dbReference type="ARBA" id="ARBA00023055"/>
    </source>
</evidence>
<evidence type="ECO:0000256" key="3">
    <source>
        <dbReference type="ARBA" id="ARBA00022448"/>
    </source>
</evidence>
<evidence type="ECO:0000256" key="6">
    <source>
        <dbReference type="ARBA" id="ARBA00023006"/>
    </source>
</evidence>
<dbReference type="InterPro" id="IPR007241">
    <property type="entry name" value="Autophagy-rel_prot_9"/>
</dbReference>
<feature type="transmembrane region" description="Helical" evidence="9">
    <location>
        <begin position="318"/>
        <end position="342"/>
    </location>
</feature>
<keyword evidence="12" id="KW-1185">Reference proteome</keyword>
<dbReference type="PANTHER" id="PTHR13038:SF19">
    <property type="entry name" value="AUTOPHAGY-RELATED PROTEIN 9"/>
    <property type="match status" value="1"/>
</dbReference>
<dbReference type="EMBL" id="LWDX02000731">
    <property type="protein sequence ID" value="OEL38736.1"/>
    <property type="molecule type" value="Genomic_DNA"/>
</dbReference>
<evidence type="ECO:0000256" key="1">
    <source>
        <dbReference type="ARBA" id="ARBA00004511"/>
    </source>
</evidence>
<evidence type="ECO:0000256" key="8">
    <source>
        <dbReference type="ARBA" id="ARBA00023136"/>
    </source>
</evidence>
<name>A0A1E5WMU6_9POAL</name>
<keyword evidence="6 9" id="KW-0072">Autophagy</keyword>
<dbReference type="GO" id="GO:0006869">
    <property type="term" value="P:lipid transport"/>
    <property type="evidence" value="ECO:0007669"/>
    <property type="project" value="UniProtKB-KW"/>
</dbReference>
<feature type="region of interest" description="Disordered" evidence="10">
    <location>
        <begin position="733"/>
        <end position="752"/>
    </location>
</feature>
<keyword evidence="8 9" id="KW-0472">Membrane</keyword>
<feature type="region of interest" description="Disordered" evidence="10">
    <location>
        <begin position="933"/>
        <end position="953"/>
    </location>
</feature>
<comment type="caution">
    <text evidence="11">The sequence shown here is derived from an EMBL/GenBank/DDBJ whole genome shotgun (WGS) entry which is preliminary data.</text>
</comment>
<comment type="subcellular location">
    <subcellularLocation>
        <location evidence="1 9">Preautophagosomal structure membrane</location>
        <topology evidence="1 9">Multi-pass membrane protein</topology>
    </subcellularLocation>
</comment>
<dbReference type="PANTHER" id="PTHR13038">
    <property type="entry name" value="APG9 AUTOPHAGY 9"/>
    <property type="match status" value="1"/>
</dbReference>
<proteinExistence type="inferred from homology"/>
<keyword evidence="5 9" id="KW-1133">Transmembrane helix</keyword>
<comment type="similarity">
    <text evidence="2 9">Belongs to the ATG9 family.</text>
</comment>
<keyword evidence="4 9" id="KW-0812">Transmembrane</keyword>
<dbReference type="GO" id="GO:0034045">
    <property type="term" value="C:phagophore assembly site membrane"/>
    <property type="evidence" value="ECO:0007669"/>
    <property type="project" value="UniProtKB-SubCell"/>
</dbReference>
<evidence type="ECO:0000256" key="9">
    <source>
        <dbReference type="RuleBase" id="RU364027"/>
    </source>
</evidence>
<feature type="compositionally biased region" description="Basic and acidic residues" evidence="10">
    <location>
        <begin position="733"/>
        <end position="744"/>
    </location>
</feature>
<feature type="transmembrane region" description="Helical" evidence="9">
    <location>
        <begin position="587"/>
        <end position="613"/>
    </location>
</feature>
<dbReference type="GO" id="GO:0034727">
    <property type="term" value="P:piecemeal microautophagy of the nucleus"/>
    <property type="evidence" value="ECO:0007669"/>
    <property type="project" value="TreeGrafter"/>
</dbReference>
<protein>
    <recommendedName>
        <fullName evidence="9">Autophagy-related protein 9</fullName>
    </recommendedName>
</protein>
<keyword evidence="3 9" id="KW-0813">Transport</keyword>
<accession>A0A1E5WMU6</accession>
<gene>
    <name evidence="11" type="ORF">BAE44_0000240</name>
</gene>
<evidence type="ECO:0000256" key="5">
    <source>
        <dbReference type="ARBA" id="ARBA00022989"/>
    </source>
</evidence>
<comment type="function">
    <text evidence="9">Phospholipid scramblase involved in autophagy. Cycles between the preautophagosomal structure/phagophore assembly site (PAS) and the cytoplasmic vesicle pool and supplies membrane for the growing autophagosome. Lipid scramblase activity plays a key role in preautophagosomal structure/phagophore assembly by distributing the phospholipids that arrive through ATG2 from the cytoplasmic to the luminal leaflet of the bilayer, thereby driving autophagosomal membrane expansion.</text>
</comment>
<feature type="region of interest" description="Disordered" evidence="10">
    <location>
        <begin position="885"/>
        <end position="906"/>
    </location>
</feature>
<evidence type="ECO:0000256" key="4">
    <source>
        <dbReference type="ARBA" id="ARBA00022692"/>
    </source>
</evidence>
<feature type="compositionally biased region" description="Basic and acidic residues" evidence="10">
    <location>
        <begin position="890"/>
        <end position="900"/>
    </location>
</feature>
<dbReference type="OrthoDB" id="2020634at2759"/>
<dbReference type="GO" id="GO:0061709">
    <property type="term" value="P:reticulophagy"/>
    <property type="evidence" value="ECO:0007669"/>
    <property type="project" value="TreeGrafter"/>
</dbReference>
<feature type="transmembrane region" description="Helical" evidence="9">
    <location>
        <begin position="500"/>
        <end position="526"/>
    </location>
</feature>
<feature type="transmembrane region" description="Helical" evidence="9">
    <location>
        <begin position="403"/>
        <end position="426"/>
    </location>
</feature>
<sequence>LFPYMMSFLLKGTNIKRLLTRESALSTHLLAEIPPEVELSDYRRLPSSYCESPTGLLHGEDSKAELIPDLDIFFERLYEYFCAKGLRCIITKWIIEILNVTFMVCAIGFFFLFLDWDALGHLKCGVEALEIGEKPCDLTNVIKNNPLIPFTYVKMVTIGSMVILTTYGIINFVKFFVKLRSTLNVRDFYYNSLKVTDLEIQTISWPKVVEKVVLLQKSQQLCVVKDLSEHDIIMRIMRKENYLIGMVNKGLIAFPIAYWLPGVGPTVSSRFHGRKSYLMLPKTLEWTLNWCIFQSMFDSKFCVRKDFITSPSVLKKRLVIMGIAMLFLSPCLVIFPLVYMFLRHAEEFYNHPSTASSRRWSNLSRWILREYNEVEHFFRHRMNNCTLHSLNYLKQFPTPLMSIVAKFISFVSGGLAGILLILGFLGESILEGHVFGRNLFWYTVVFGTIATVSRKVVADELQVIDPEGAMALVVQHTHYMPKRWRGKESSEFVRKEFETLFQYTITMLLEEMASIFITPYLLIFVLPKRVNDILCFISEFTVYVDGVGDVCSLSLFDFQRHGNRNYGSPLDSVKDMRSSQGKMEKSLLRYTSFQCHISGVTFYLLACFCVIIADMACEKLKNIIVIQFYFFSFQSTYTSWQPNQDGKQFLCNLQRFKEKQIRKYTFQAMEDSQLRSSSRGQSGNIFHRLLPRDVFPGNGTINFSPLGLLDTDQRAYPYILDWYYTSHSERSGVDAESSSHHNEPGEDIWPPLSKPLTEIEEEEIWDSNLYERARSHLEASTSSAFFQRATFKRQGWEQNSTSCPWWAQASACRTDPRDSSVKPPHDSFIEPPDFANHYTSGHCSSQHSDWALNTADPTCPQDSFHEPLNFGNHYVSAYHSSYHSSNASEGTKELDQRDYRTNSGWTSPQALSKTRYMDDDPDLEQGLSFHFADVPHNNDGNNDEADGHGVGSICSSMPTSLHVRIIPRSSDPV</sequence>
<feature type="non-terminal residue" evidence="11">
    <location>
        <position position="1"/>
    </location>
</feature>
<dbReference type="STRING" id="888268.A0A1E5WMU6"/>
<evidence type="ECO:0000313" key="12">
    <source>
        <dbReference type="Proteomes" id="UP000095767"/>
    </source>
</evidence>
<organism evidence="11 12">
    <name type="scientific">Dichanthelium oligosanthes</name>
    <dbReference type="NCBI Taxonomy" id="888268"/>
    <lineage>
        <taxon>Eukaryota</taxon>
        <taxon>Viridiplantae</taxon>
        <taxon>Streptophyta</taxon>
        <taxon>Embryophyta</taxon>
        <taxon>Tracheophyta</taxon>
        <taxon>Spermatophyta</taxon>
        <taxon>Magnoliopsida</taxon>
        <taxon>Liliopsida</taxon>
        <taxon>Poales</taxon>
        <taxon>Poaceae</taxon>
        <taxon>PACMAD clade</taxon>
        <taxon>Panicoideae</taxon>
        <taxon>Panicodae</taxon>
        <taxon>Paniceae</taxon>
        <taxon>Dichantheliinae</taxon>
        <taxon>Dichanthelium</taxon>
    </lineage>
</organism>
<dbReference type="GO" id="GO:0000422">
    <property type="term" value="P:autophagy of mitochondrion"/>
    <property type="evidence" value="ECO:0007669"/>
    <property type="project" value="TreeGrafter"/>
</dbReference>
<feature type="transmembrane region" description="Helical" evidence="9">
    <location>
        <begin position="242"/>
        <end position="260"/>
    </location>
</feature>
<feature type="transmembrane region" description="Helical" evidence="9">
    <location>
        <begin position="155"/>
        <end position="177"/>
    </location>
</feature>
<keyword evidence="7 9" id="KW-0445">Lipid transport</keyword>
<dbReference type="Proteomes" id="UP000095767">
    <property type="component" value="Unassembled WGS sequence"/>
</dbReference>
<feature type="transmembrane region" description="Helical" evidence="9">
    <location>
        <begin position="93"/>
        <end position="113"/>
    </location>
</feature>
<dbReference type="GO" id="GO:0005776">
    <property type="term" value="C:autophagosome"/>
    <property type="evidence" value="ECO:0007669"/>
    <property type="project" value="TreeGrafter"/>
</dbReference>
<reference evidence="11 12" key="1">
    <citation type="submission" date="2016-09" db="EMBL/GenBank/DDBJ databases">
        <title>The draft genome of Dichanthelium oligosanthes: A C3 panicoid grass species.</title>
        <authorList>
            <person name="Studer A.J."/>
            <person name="Schnable J.C."/>
            <person name="Brutnell T.P."/>
        </authorList>
    </citation>
    <scope>NUCLEOTIDE SEQUENCE [LARGE SCALE GENOMIC DNA]</scope>
    <source>
        <strain evidence="12">cv. Kellogg 1175</strain>
        <tissue evidence="11">Leaf</tissue>
    </source>
</reference>
<dbReference type="AlphaFoldDB" id="A0A1E5WMU6"/>
<dbReference type="Pfam" id="PF04109">
    <property type="entry name" value="ATG9"/>
    <property type="match status" value="1"/>
</dbReference>
<evidence type="ECO:0000313" key="11">
    <source>
        <dbReference type="EMBL" id="OEL38736.1"/>
    </source>
</evidence>
<dbReference type="GO" id="GO:0034497">
    <property type="term" value="P:protein localization to phagophore assembly site"/>
    <property type="evidence" value="ECO:0007669"/>
    <property type="project" value="TreeGrafter"/>
</dbReference>
<evidence type="ECO:0000256" key="2">
    <source>
        <dbReference type="ARBA" id="ARBA00006185"/>
    </source>
</evidence>
<comment type="caution">
    <text evidence="9">Lacks conserved residue(s) required for the propagation of feature annotation.</text>
</comment>